<keyword evidence="3" id="KW-0813">Transport</keyword>
<keyword evidence="6 13" id="KW-0812">Transmembrane</keyword>
<proteinExistence type="inferred from homology"/>
<dbReference type="Pfam" id="PF01292">
    <property type="entry name" value="Ni_hydr_CYTB"/>
    <property type="match status" value="1"/>
</dbReference>
<evidence type="ECO:0000256" key="7">
    <source>
        <dbReference type="ARBA" id="ARBA00022723"/>
    </source>
</evidence>
<feature type="transmembrane region" description="Helical" evidence="13">
    <location>
        <begin position="87"/>
        <end position="109"/>
    </location>
</feature>
<keyword evidence="8" id="KW-0249">Electron transport</keyword>
<evidence type="ECO:0000259" key="14">
    <source>
        <dbReference type="Pfam" id="PF01292"/>
    </source>
</evidence>
<dbReference type="SUPFAM" id="SSF81342">
    <property type="entry name" value="Transmembrane di-heme cytochromes"/>
    <property type="match status" value="1"/>
</dbReference>
<evidence type="ECO:0000256" key="4">
    <source>
        <dbReference type="ARBA" id="ARBA00022475"/>
    </source>
</evidence>
<evidence type="ECO:0000313" key="15">
    <source>
        <dbReference type="EMBL" id="SMC26295.1"/>
    </source>
</evidence>
<evidence type="ECO:0000256" key="6">
    <source>
        <dbReference type="ARBA" id="ARBA00022692"/>
    </source>
</evidence>
<keyword evidence="11 13" id="KW-0472">Membrane</keyword>
<keyword evidence="9 13" id="KW-1133">Transmembrane helix</keyword>
<feature type="transmembrane region" description="Helical" evidence="13">
    <location>
        <begin position="142"/>
        <end position="162"/>
    </location>
</feature>
<evidence type="ECO:0000256" key="5">
    <source>
        <dbReference type="ARBA" id="ARBA00022617"/>
    </source>
</evidence>
<comment type="subcellular location">
    <subcellularLocation>
        <location evidence="2">Cell membrane</location>
        <topology evidence="2">Multi-pass membrane protein</topology>
    </subcellularLocation>
</comment>
<gene>
    <name evidence="15" type="ORF">SAMN02745857_02446</name>
</gene>
<evidence type="ECO:0000256" key="3">
    <source>
        <dbReference type="ARBA" id="ARBA00022448"/>
    </source>
</evidence>
<comment type="similarity">
    <text evidence="12">Belongs to the cytochrome b561 family.</text>
</comment>
<evidence type="ECO:0000256" key="8">
    <source>
        <dbReference type="ARBA" id="ARBA00022982"/>
    </source>
</evidence>
<evidence type="ECO:0000256" key="11">
    <source>
        <dbReference type="ARBA" id="ARBA00023136"/>
    </source>
</evidence>
<keyword evidence="5" id="KW-0349">Heme</keyword>
<evidence type="ECO:0000256" key="10">
    <source>
        <dbReference type="ARBA" id="ARBA00023004"/>
    </source>
</evidence>
<evidence type="ECO:0000256" key="13">
    <source>
        <dbReference type="SAM" id="Phobius"/>
    </source>
</evidence>
<dbReference type="PANTHER" id="PTHR30529">
    <property type="entry name" value="CYTOCHROME B561"/>
    <property type="match status" value="1"/>
</dbReference>
<dbReference type="Gene3D" id="1.20.950.20">
    <property type="entry name" value="Transmembrane di-heme cytochromes, Chain C"/>
    <property type="match status" value="1"/>
</dbReference>
<dbReference type="OrthoDB" id="8536275at2"/>
<dbReference type="GO" id="GO:0046872">
    <property type="term" value="F:metal ion binding"/>
    <property type="evidence" value="ECO:0007669"/>
    <property type="project" value="UniProtKB-KW"/>
</dbReference>
<evidence type="ECO:0000256" key="9">
    <source>
        <dbReference type="ARBA" id="ARBA00022989"/>
    </source>
</evidence>
<dbReference type="InterPro" id="IPR052168">
    <property type="entry name" value="Cytochrome_b561_oxidase"/>
</dbReference>
<dbReference type="GO" id="GO:0005886">
    <property type="term" value="C:plasma membrane"/>
    <property type="evidence" value="ECO:0007669"/>
    <property type="project" value="UniProtKB-SubCell"/>
</dbReference>
<dbReference type="InterPro" id="IPR011577">
    <property type="entry name" value="Cyt_b561_bac/Ni-Hgenase"/>
</dbReference>
<dbReference type="STRING" id="1121001.SAMN02745857_02446"/>
<dbReference type="InterPro" id="IPR016174">
    <property type="entry name" value="Di-haem_cyt_TM"/>
</dbReference>
<accession>A0A1W1XR18</accession>
<dbReference type="EMBL" id="FWXD01000013">
    <property type="protein sequence ID" value="SMC26295.1"/>
    <property type="molecule type" value="Genomic_DNA"/>
</dbReference>
<reference evidence="15 16" key="1">
    <citation type="submission" date="2017-04" db="EMBL/GenBank/DDBJ databases">
        <authorList>
            <person name="Afonso C.L."/>
            <person name="Miller P.J."/>
            <person name="Scott M.A."/>
            <person name="Spackman E."/>
            <person name="Goraichik I."/>
            <person name="Dimitrov K.M."/>
            <person name="Suarez D.L."/>
            <person name="Swayne D.E."/>
        </authorList>
    </citation>
    <scope>NUCLEOTIDE SEQUENCE [LARGE SCALE GENOMIC DNA]</scope>
    <source>
        <strain evidence="15 16">DSM 23236</strain>
    </source>
</reference>
<dbReference type="AlphaFoldDB" id="A0A1W1XR18"/>
<dbReference type="GO" id="GO:0022904">
    <property type="term" value="P:respiratory electron transport chain"/>
    <property type="evidence" value="ECO:0007669"/>
    <property type="project" value="InterPro"/>
</dbReference>
<dbReference type="RefSeq" id="WP_084091083.1">
    <property type="nucleotide sequence ID" value="NZ_FWXD01000013.1"/>
</dbReference>
<keyword evidence="16" id="KW-1185">Reference proteome</keyword>
<feature type="transmembrane region" description="Helical" evidence="13">
    <location>
        <begin position="49"/>
        <end position="67"/>
    </location>
</feature>
<name>A0A1W1XR18_9NEIS</name>
<dbReference type="PANTHER" id="PTHR30529:SF1">
    <property type="entry name" value="CYTOCHROME B561 HOMOLOG 2"/>
    <property type="match status" value="1"/>
</dbReference>
<comment type="cofactor">
    <cofactor evidence="1">
        <name>heme b</name>
        <dbReference type="ChEBI" id="CHEBI:60344"/>
    </cofactor>
</comment>
<dbReference type="GO" id="GO:0009055">
    <property type="term" value="F:electron transfer activity"/>
    <property type="evidence" value="ECO:0007669"/>
    <property type="project" value="InterPro"/>
</dbReference>
<evidence type="ECO:0000313" key="16">
    <source>
        <dbReference type="Proteomes" id="UP000192761"/>
    </source>
</evidence>
<dbReference type="GO" id="GO:0020037">
    <property type="term" value="F:heme binding"/>
    <property type="evidence" value="ECO:0007669"/>
    <property type="project" value="TreeGrafter"/>
</dbReference>
<evidence type="ECO:0000256" key="1">
    <source>
        <dbReference type="ARBA" id="ARBA00001970"/>
    </source>
</evidence>
<feature type="transmembrane region" description="Helical" evidence="13">
    <location>
        <begin position="12"/>
        <end position="29"/>
    </location>
</feature>
<evidence type="ECO:0000256" key="12">
    <source>
        <dbReference type="ARBA" id="ARBA00037975"/>
    </source>
</evidence>
<keyword evidence="10" id="KW-0408">Iron</keyword>
<dbReference type="Proteomes" id="UP000192761">
    <property type="component" value="Unassembled WGS sequence"/>
</dbReference>
<protein>
    <submittedName>
        <fullName evidence="15">Cytochrome b561</fullName>
    </submittedName>
</protein>
<keyword evidence="7" id="KW-0479">Metal-binding</keyword>
<organism evidence="15 16">
    <name type="scientific">Andreprevotia lacus DSM 23236</name>
    <dbReference type="NCBI Taxonomy" id="1121001"/>
    <lineage>
        <taxon>Bacteria</taxon>
        <taxon>Pseudomonadati</taxon>
        <taxon>Pseudomonadota</taxon>
        <taxon>Betaproteobacteria</taxon>
        <taxon>Neisseriales</taxon>
        <taxon>Chitinibacteraceae</taxon>
        <taxon>Andreprevotia</taxon>
    </lineage>
</organism>
<keyword evidence="4" id="KW-1003">Cell membrane</keyword>
<feature type="domain" description="Cytochrome b561 bacterial/Ni-hydrogenase" evidence="14">
    <location>
        <begin position="3"/>
        <end position="179"/>
    </location>
</feature>
<evidence type="ECO:0000256" key="2">
    <source>
        <dbReference type="ARBA" id="ARBA00004651"/>
    </source>
</evidence>
<sequence>MKRYSLIQISLHWLIALLIFAAFGLIWYYGDMQITSPATFKAKAAGIAWHKWAGMSVLILFLLRLVVRVKQGSPAPLAGQPKLQLLLAAGAHHLLYLLMAIVPLMGWLMSSAKGYPVKLFNLVQLPDLVAKSDTLAEQLEGAHVFLAYTLLVIVGLHAAAALKHHFIDRDATLLRMLPGGNKGENQA</sequence>